<evidence type="ECO:0000313" key="8">
    <source>
        <dbReference type="Proteomes" id="UP000824120"/>
    </source>
</evidence>
<feature type="repeat" description="Pumilio" evidence="4">
    <location>
        <begin position="558"/>
        <end position="593"/>
    </location>
</feature>
<dbReference type="CDD" id="cd07920">
    <property type="entry name" value="Pumilio"/>
    <property type="match status" value="1"/>
</dbReference>
<dbReference type="InterPro" id="IPR016024">
    <property type="entry name" value="ARM-type_fold"/>
</dbReference>
<evidence type="ECO:0000256" key="1">
    <source>
        <dbReference type="ARBA" id="ARBA00022737"/>
    </source>
</evidence>
<name>A0A9J5YGT3_SOLCO</name>
<feature type="repeat" description="Pumilio" evidence="4">
    <location>
        <begin position="715"/>
        <end position="750"/>
    </location>
</feature>
<dbReference type="EMBL" id="JACXVP010000006">
    <property type="protein sequence ID" value="KAG5599457.1"/>
    <property type="molecule type" value="Genomic_DNA"/>
</dbReference>
<dbReference type="GO" id="GO:0006417">
    <property type="term" value="P:regulation of translation"/>
    <property type="evidence" value="ECO:0007669"/>
    <property type="project" value="UniProtKB-KW"/>
</dbReference>
<evidence type="ECO:0000256" key="4">
    <source>
        <dbReference type="PROSITE-ProRule" id="PRU00317"/>
    </source>
</evidence>
<dbReference type="PROSITE" id="PS50303">
    <property type="entry name" value="PUM_HD"/>
    <property type="match status" value="1"/>
</dbReference>
<keyword evidence="3" id="KW-0694">RNA-binding</keyword>
<feature type="repeat" description="Pumilio" evidence="4">
    <location>
        <begin position="594"/>
        <end position="629"/>
    </location>
</feature>
<dbReference type="InterPro" id="IPR033712">
    <property type="entry name" value="Pumilio_RNA-bd"/>
</dbReference>
<reference evidence="7 8" key="1">
    <citation type="submission" date="2020-09" db="EMBL/GenBank/DDBJ databases">
        <title>De no assembly of potato wild relative species, Solanum commersonii.</title>
        <authorList>
            <person name="Cho K."/>
        </authorList>
    </citation>
    <scope>NUCLEOTIDE SEQUENCE [LARGE SCALE GENOMIC DNA]</scope>
    <source>
        <strain evidence="7">LZ3.2</strain>
        <tissue evidence="7">Leaf</tissue>
    </source>
</reference>
<dbReference type="AlphaFoldDB" id="A0A9J5YGT3"/>
<keyword evidence="1" id="KW-0677">Repeat</keyword>
<proteinExistence type="predicted"/>
<dbReference type="Gene3D" id="1.25.10.10">
    <property type="entry name" value="Leucine-rich Repeat Variant"/>
    <property type="match status" value="1"/>
</dbReference>
<feature type="domain" description="PUM-HD" evidence="6">
    <location>
        <begin position="493"/>
        <end position="765"/>
    </location>
</feature>
<dbReference type="PANTHER" id="PTHR12537">
    <property type="entry name" value="RNA BINDING PROTEIN PUMILIO-RELATED"/>
    <property type="match status" value="1"/>
</dbReference>
<dbReference type="Pfam" id="PF00806">
    <property type="entry name" value="PUF"/>
    <property type="match status" value="5"/>
</dbReference>
<evidence type="ECO:0000313" key="7">
    <source>
        <dbReference type="EMBL" id="KAG5599457.1"/>
    </source>
</evidence>
<keyword evidence="8" id="KW-1185">Reference proteome</keyword>
<sequence>MITDSYSNVGMLQGTNEFRRQQQEIDRERVLSMFPTDSTSPTVEGSLSTFSCIASDFGCLSEEELRSDSAYIAYYYSNVNLNPRLPPPLQRLQSAGATNVVALGGIGENRKFNQDDKGADHKSLFSMQLGVDVEDGDIGIEDEKEWGRDGLIGLRGLGLGTQQKIVDEMIQGGISHTTSTSRHSSRPASHAFGDVVDPSESQFAHLHHELTSLDAVHSHAKIQGTSALQKVNTSGSQSSASALGASLSQSTNPDPQLVARAPSLRFPSTGGGRISSLDKRNLDVPNTSENISSNIGEYTDLKDQNPMKQHSYLNKSESVQFHKSACSSAASYLIGPSTPTLSSGGSSPSYHPTVDSPNSMLSPYVLGGYGMNPSSLSMSENQLGGGNFPSLFENIAAGAAMGACRIDPRAIGGSLNLGPNLLAVAAELQNINRLGNQTLGGSVQLCQMDPMHLQYLRSAEYLAAQLSAVNDPTVDRESLGNSYMDLLEIQKAYIEALLVSQKSQYDFSRLGKSCGFNNGYYDNLGLGANMSVDQYGSRFIQQKLETATTEEKNMVFREIMPQALSLMTDVFSNYVIQKLFEHGSASQIRELADQLNGHVLTLSLQMYGCRVVQKAVEVVDLDQQTKMVTELDEDAIQFVVSTFYDQVVTLSTHPYGCRVIQRVLEHCHNPETQNIVMKKILQSICLLAQDQYDNYVVQHVLEHGKPGERTSIIYKLMGQIVQMSQQKFASNVVEKCLTFGTREERQTLVDEMLGSDDENGPLQVC</sequence>
<feature type="compositionally biased region" description="Polar residues" evidence="5">
    <location>
        <begin position="284"/>
        <end position="296"/>
    </location>
</feature>
<feature type="region of interest" description="Disordered" evidence="5">
    <location>
        <begin position="175"/>
        <end position="195"/>
    </location>
</feature>
<dbReference type="SMART" id="SM00025">
    <property type="entry name" value="Pumilio"/>
    <property type="match status" value="6"/>
</dbReference>
<dbReference type="InterPro" id="IPR001313">
    <property type="entry name" value="Pumilio_RNA-bd_rpt"/>
</dbReference>
<feature type="region of interest" description="Disordered" evidence="5">
    <location>
        <begin position="227"/>
        <end position="302"/>
    </location>
</feature>
<accession>A0A9J5YGT3</accession>
<feature type="compositionally biased region" description="Low complexity" evidence="5">
    <location>
        <begin position="234"/>
        <end position="250"/>
    </location>
</feature>
<dbReference type="PROSITE" id="PS50302">
    <property type="entry name" value="PUM"/>
    <property type="match status" value="6"/>
</dbReference>
<dbReference type="InterPro" id="IPR012940">
    <property type="entry name" value="NABP"/>
</dbReference>
<feature type="repeat" description="Pumilio" evidence="4">
    <location>
        <begin position="522"/>
        <end position="557"/>
    </location>
</feature>
<dbReference type="Pfam" id="PF07990">
    <property type="entry name" value="NABP"/>
    <property type="match status" value="1"/>
</dbReference>
<protein>
    <recommendedName>
        <fullName evidence="6">PUM-HD domain-containing protein</fullName>
    </recommendedName>
</protein>
<dbReference type="PANTHER" id="PTHR12537:SF187">
    <property type="entry name" value="OS04G0276200 PROTEIN"/>
    <property type="match status" value="1"/>
</dbReference>
<dbReference type="OrthoDB" id="668540at2759"/>
<evidence type="ECO:0000256" key="2">
    <source>
        <dbReference type="ARBA" id="ARBA00022845"/>
    </source>
</evidence>
<dbReference type="SUPFAM" id="SSF48371">
    <property type="entry name" value="ARM repeat"/>
    <property type="match status" value="1"/>
</dbReference>
<evidence type="ECO:0000256" key="3">
    <source>
        <dbReference type="ARBA" id="ARBA00022884"/>
    </source>
</evidence>
<evidence type="ECO:0000259" key="6">
    <source>
        <dbReference type="PROSITE" id="PS50303"/>
    </source>
</evidence>
<keyword evidence="2" id="KW-0810">Translation regulation</keyword>
<dbReference type="InterPro" id="IPR011989">
    <property type="entry name" value="ARM-like"/>
</dbReference>
<organism evidence="7 8">
    <name type="scientific">Solanum commersonii</name>
    <name type="common">Commerson's wild potato</name>
    <name type="synonym">Commerson's nightshade</name>
    <dbReference type="NCBI Taxonomy" id="4109"/>
    <lineage>
        <taxon>Eukaryota</taxon>
        <taxon>Viridiplantae</taxon>
        <taxon>Streptophyta</taxon>
        <taxon>Embryophyta</taxon>
        <taxon>Tracheophyta</taxon>
        <taxon>Spermatophyta</taxon>
        <taxon>Magnoliopsida</taxon>
        <taxon>eudicotyledons</taxon>
        <taxon>Gunneridae</taxon>
        <taxon>Pentapetalae</taxon>
        <taxon>asterids</taxon>
        <taxon>lamiids</taxon>
        <taxon>Solanales</taxon>
        <taxon>Solanaceae</taxon>
        <taxon>Solanoideae</taxon>
        <taxon>Solaneae</taxon>
        <taxon>Solanum</taxon>
    </lineage>
</organism>
<gene>
    <name evidence="7" type="ORF">H5410_030827</name>
</gene>
<evidence type="ECO:0000256" key="5">
    <source>
        <dbReference type="SAM" id="MobiDB-lite"/>
    </source>
</evidence>
<dbReference type="InterPro" id="IPR033133">
    <property type="entry name" value="PUM-HD"/>
</dbReference>
<feature type="repeat" description="Pumilio" evidence="4">
    <location>
        <begin position="679"/>
        <end position="714"/>
    </location>
</feature>
<feature type="repeat" description="Pumilio" evidence="4">
    <location>
        <begin position="642"/>
        <end position="677"/>
    </location>
</feature>
<feature type="compositionally biased region" description="Low complexity" evidence="5">
    <location>
        <begin position="175"/>
        <end position="191"/>
    </location>
</feature>
<dbReference type="GO" id="GO:0005737">
    <property type="term" value="C:cytoplasm"/>
    <property type="evidence" value="ECO:0007669"/>
    <property type="project" value="TreeGrafter"/>
</dbReference>
<dbReference type="Proteomes" id="UP000824120">
    <property type="component" value="Chromosome 6"/>
</dbReference>
<dbReference type="GO" id="GO:0003729">
    <property type="term" value="F:mRNA binding"/>
    <property type="evidence" value="ECO:0007669"/>
    <property type="project" value="TreeGrafter"/>
</dbReference>
<comment type="caution">
    <text evidence="7">The sequence shown here is derived from an EMBL/GenBank/DDBJ whole genome shotgun (WGS) entry which is preliminary data.</text>
</comment>